<evidence type="ECO:0000256" key="5">
    <source>
        <dbReference type="SAM" id="MobiDB-lite"/>
    </source>
</evidence>
<feature type="compositionally biased region" description="Acidic residues" evidence="5">
    <location>
        <begin position="598"/>
        <end position="627"/>
    </location>
</feature>
<dbReference type="Gene3D" id="3.30.200.160">
    <property type="entry name" value="TFIIIC, subcomplex tauA, subunit Sfc1, barrel domain"/>
    <property type="match status" value="1"/>
</dbReference>
<dbReference type="Proteomes" id="UP001444661">
    <property type="component" value="Unassembled WGS sequence"/>
</dbReference>
<feature type="region of interest" description="Disordered" evidence="5">
    <location>
        <begin position="533"/>
        <end position="650"/>
    </location>
</feature>
<dbReference type="Pfam" id="PF17682">
    <property type="entry name" value="Tau95_N"/>
    <property type="match status" value="1"/>
</dbReference>
<evidence type="ECO:0000256" key="3">
    <source>
        <dbReference type="ARBA" id="ARBA00023163"/>
    </source>
</evidence>
<keyword evidence="4" id="KW-0539">Nucleus</keyword>
<dbReference type="Pfam" id="PF09734">
    <property type="entry name" value="Tau95"/>
    <property type="match status" value="1"/>
</dbReference>
<evidence type="ECO:0000313" key="8">
    <source>
        <dbReference type="EMBL" id="KAK8017569.1"/>
    </source>
</evidence>
<evidence type="ECO:0008006" key="10">
    <source>
        <dbReference type="Google" id="ProtNLM"/>
    </source>
</evidence>
<keyword evidence="3" id="KW-0804">Transcription</keyword>
<name>A0ABR1RSP1_9PEZI</name>
<evidence type="ECO:0000256" key="1">
    <source>
        <dbReference type="ARBA" id="ARBA00004123"/>
    </source>
</evidence>
<keyword evidence="2" id="KW-0238">DNA-binding</keyword>
<protein>
    <recommendedName>
        <fullName evidence="10">Transcription factor tau subunit sfc1</fullName>
    </recommendedName>
</protein>
<dbReference type="InterPro" id="IPR040454">
    <property type="entry name" value="TF_IIIC_Tfc1/Sfc1"/>
</dbReference>
<evidence type="ECO:0000256" key="4">
    <source>
        <dbReference type="ARBA" id="ARBA00023242"/>
    </source>
</evidence>
<dbReference type="PANTHER" id="PTHR13230:SF5">
    <property type="entry name" value="GENERAL TRANSCRIPTION FACTOR 3C POLYPEPTIDE 5"/>
    <property type="match status" value="1"/>
</dbReference>
<comment type="caution">
    <text evidence="8">The sequence shown here is derived from an EMBL/GenBank/DDBJ whole genome shotgun (WGS) entry which is preliminary data.</text>
</comment>
<evidence type="ECO:0000259" key="7">
    <source>
        <dbReference type="Pfam" id="PF17682"/>
    </source>
</evidence>
<evidence type="ECO:0000256" key="2">
    <source>
        <dbReference type="ARBA" id="ARBA00023125"/>
    </source>
</evidence>
<keyword evidence="9" id="KW-1185">Reference proteome</keyword>
<gene>
    <name evidence="8" type="ORF">PG993_013895</name>
</gene>
<feature type="domain" description="Transcription factor IIIC subunit 5 HTH" evidence="6">
    <location>
        <begin position="219"/>
        <end position="369"/>
    </location>
</feature>
<proteinExistence type="predicted"/>
<reference evidence="8 9" key="1">
    <citation type="submission" date="2023-01" db="EMBL/GenBank/DDBJ databases">
        <title>Analysis of 21 Apiospora genomes using comparative genomics revels a genus with tremendous synthesis potential of carbohydrate active enzymes and secondary metabolites.</title>
        <authorList>
            <person name="Sorensen T."/>
        </authorList>
    </citation>
    <scope>NUCLEOTIDE SEQUENCE [LARGE SCALE GENOMIC DNA]</scope>
    <source>
        <strain evidence="8 9">CBS 33761</strain>
    </source>
</reference>
<organism evidence="8 9">
    <name type="scientific">Apiospora rasikravindrae</name>
    <dbReference type="NCBI Taxonomy" id="990691"/>
    <lineage>
        <taxon>Eukaryota</taxon>
        <taxon>Fungi</taxon>
        <taxon>Dikarya</taxon>
        <taxon>Ascomycota</taxon>
        <taxon>Pezizomycotina</taxon>
        <taxon>Sordariomycetes</taxon>
        <taxon>Xylariomycetidae</taxon>
        <taxon>Amphisphaeriales</taxon>
        <taxon>Apiosporaceae</taxon>
        <taxon>Apiospora</taxon>
    </lineage>
</organism>
<sequence length="650" mass="73518">MLGLEDLFPHQARTEADNIAPVYEVSQRKVVAIEHPCIIKNLDRGISSFGPNPKFHKLVTRPDSDRAILPLWLRPESITSKPIVSHGVATNNVLLKVTVPKRTGRRRKRGTDQPFVEDDSQEAHSGTGPAQQQVHSVSRQDSPKLLLRKLQDNADKYNVEAVGSIKTTHRYRGLADFQFATEDFPFMSNLAEHLIPLQLSKLKDFKLNPDLQLEPGQEIIPPPHFTDKVVPFNYFYDQNPFVRAEGQDETGKPIVFNINRKRKTYGHYIAHNAYPVPNGPLRNMDKDLEQVPLELIDKVRNAMDERPIWTRRALANRVGPLAVDTHLKIAIATVGYQFKGGPWRDAVVKYGVDPREDPKYRPYQTLAFKLHQLPKMSKIRQGQSTRLTEEDISVSHKWDGESFCTNGKFWQICDVTDPPLLELIEKAPVLDQCDITEGGFWPMAFWYKVKAYMKARMIAIQAGRYGYEDDNPKKKGFLYTSHLLKKLSEYPDVLPLGVRPGVTIHSLLYGMEDISGLEGMRYRHRPLSQYRDPYTALGFSERGEKRRRTRDPFGNPADEDADTMSPAPSVGGTGGTPHPEEDDPWAHILDTDLSGASGDEDEDEDVDEVGDGVGDGDEDDMDEPAITDDDRARLGFGHGPYEQDQDLDMD</sequence>
<accession>A0ABR1RSP1</accession>
<comment type="subcellular location">
    <subcellularLocation>
        <location evidence="1">Nucleus</location>
    </subcellularLocation>
</comment>
<feature type="domain" description="Transcription factor IIIC subunit Tfc1/Sfc1 triple barrel" evidence="7">
    <location>
        <begin position="31"/>
        <end position="179"/>
    </location>
</feature>
<feature type="region of interest" description="Disordered" evidence="5">
    <location>
        <begin position="100"/>
        <end position="142"/>
    </location>
</feature>
<dbReference type="EMBL" id="JAQQWK010000013">
    <property type="protein sequence ID" value="KAK8017569.1"/>
    <property type="molecule type" value="Genomic_DNA"/>
</dbReference>
<feature type="compositionally biased region" description="Polar residues" evidence="5">
    <location>
        <begin position="128"/>
        <end position="140"/>
    </location>
</feature>
<dbReference type="InterPro" id="IPR019136">
    <property type="entry name" value="TF_IIIC_su-5_HTH"/>
</dbReference>
<dbReference type="PANTHER" id="PTHR13230">
    <property type="entry name" value="GENERAL TRANSCRIPTION FACTOR IIIC, POLYPEPTIDE 5"/>
    <property type="match status" value="1"/>
</dbReference>
<dbReference type="InterPro" id="IPR041499">
    <property type="entry name" value="Tfc1/Sfc1_N"/>
</dbReference>
<dbReference type="InterPro" id="IPR042536">
    <property type="entry name" value="TFIIIC_tauA_Sfc1"/>
</dbReference>
<evidence type="ECO:0000313" key="9">
    <source>
        <dbReference type="Proteomes" id="UP001444661"/>
    </source>
</evidence>
<evidence type="ECO:0000259" key="6">
    <source>
        <dbReference type="Pfam" id="PF09734"/>
    </source>
</evidence>